<dbReference type="Gene3D" id="3.40.190.10">
    <property type="entry name" value="Periplasmic binding protein-like II"/>
    <property type="match status" value="1"/>
</dbReference>
<dbReference type="RefSeq" id="WP_255845782.1">
    <property type="nucleotide sequence ID" value="NZ_CP094358.1"/>
</dbReference>
<dbReference type="Pfam" id="PF00497">
    <property type="entry name" value="SBP_bac_3"/>
    <property type="match status" value="1"/>
</dbReference>
<evidence type="ECO:0000313" key="3">
    <source>
        <dbReference type="Proteomes" id="UP000831290"/>
    </source>
</evidence>
<dbReference type="EMBL" id="CP094358">
    <property type="protein sequence ID" value="UOB19165.1"/>
    <property type="molecule type" value="Genomic_DNA"/>
</dbReference>
<protein>
    <submittedName>
        <fullName evidence="2">Transporter substrate-binding domain-containing protein</fullName>
    </submittedName>
</protein>
<keyword evidence="3" id="KW-1185">Reference proteome</keyword>
<dbReference type="PROSITE" id="PS51257">
    <property type="entry name" value="PROKAR_LIPOPROTEIN"/>
    <property type="match status" value="1"/>
</dbReference>
<organism evidence="2 3">
    <name type="scientific">Abyssalbus ytuae</name>
    <dbReference type="NCBI Taxonomy" id="2926907"/>
    <lineage>
        <taxon>Bacteria</taxon>
        <taxon>Pseudomonadati</taxon>
        <taxon>Bacteroidota</taxon>
        <taxon>Flavobacteriia</taxon>
        <taxon>Flavobacteriales</taxon>
        <taxon>Flavobacteriaceae</taxon>
        <taxon>Abyssalbus</taxon>
    </lineage>
</organism>
<proteinExistence type="predicted"/>
<accession>A0A9E7D1B0</accession>
<sequence>MVFRFTHIKILFVVLLLTACQVPKDPENSFSSAQKSGLKVGVVNNPPFVLVNNGSYTGPEIKLIKNFAKANKLNIQFYEGSESNLVKDLENYNLHIVAGGFEKNSLWKKRATLSKPYDKKHVLLLPRGENKLLFEIEKHILKN</sequence>
<evidence type="ECO:0000259" key="1">
    <source>
        <dbReference type="Pfam" id="PF00497"/>
    </source>
</evidence>
<dbReference type="KEGG" id="fbm:MQE35_07665"/>
<dbReference type="InterPro" id="IPR001638">
    <property type="entry name" value="Solute-binding_3/MltF_N"/>
</dbReference>
<name>A0A9E7D1B0_9FLAO</name>
<gene>
    <name evidence="2" type="ORF">MQE35_07665</name>
</gene>
<feature type="domain" description="Solute-binding protein family 3/N-terminal" evidence="1">
    <location>
        <begin position="38"/>
        <end position="131"/>
    </location>
</feature>
<dbReference type="SUPFAM" id="SSF53850">
    <property type="entry name" value="Periplasmic binding protein-like II"/>
    <property type="match status" value="1"/>
</dbReference>
<reference evidence="2" key="1">
    <citation type="submission" date="2022-03" db="EMBL/GenBank/DDBJ databases">
        <title>Description of Abyssus ytuae gen. nov., sp. nov., a novel member of the family Flavobacteriaceae isolated from the sediment of Mariana Trench.</title>
        <authorList>
            <person name="Zhang J."/>
            <person name="Xu X."/>
        </authorList>
    </citation>
    <scope>NUCLEOTIDE SEQUENCE</scope>
    <source>
        <strain evidence="2">MT3330</strain>
    </source>
</reference>
<dbReference type="Proteomes" id="UP000831290">
    <property type="component" value="Chromosome"/>
</dbReference>
<dbReference type="AlphaFoldDB" id="A0A9E7D1B0"/>
<evidence type="ECO:0000313" key="2">
    <source>
        <dbReference type="EMBL" id="UOB19165.1"/>
    </source>
</evidence>